<dbReference type="Pfam" id="PF08220">
    <property type="entry name" value="HTH_DeoR"/>
    <property type="match status" value="1"/>
</dbReference>
<dbReference type="Pfam" id="PF00455">
    <property type="entry name" value="DeoRC"/>
    <property type="match status" value="1"/>
</dbReference>
<dbReference type="Gene3D" id="1.10.10.10">
    <property type="entry name" value="Winged helix-like DNA-binding domain superfamily/Winged helix DNA-binding domain"/>
    <property type="match status" value="1"/>
</dbReference>
<dbReference type="GO" id="GO:0003700">
    <property type="term" value="F:DNA-binding transcription factor activity"/>
    <property type="evidence" value="ECO:0007669"/>
    <property type="project" value="InterPro"/>
</dbReference>
<evidence type="ECO:0000256" key="1">
    <source>
        <dbReference type="ARBA" id="ARBA00023015"/>
    </source>
</evidence>
<reference evidence="6 7" key="2">
    <citation type="submission" date="2018-03" db="EMBL/GenBank/DDBJ databases">
        <title>Genetic Diversity and Phenotypic Plasticity of AHL Mediated Quorum Sensing in Environmental Strains of Vibrio mediterranei.</title>
        <authorList>
            <person name="Lantoine F."/>
            <person name="Vouve F."/>
        </authorList>
    </citation>
    <scope>NUCLEOTIDE SEQUENCE [LARGE SCALE GENOMIC DNA]</scope>
    <source>
        <strain evidence="6 7">17LN0615E</strain>
    </source>
</reference>
<dbReference type="SUPFAM" id="SSF46785">
    <property type="entry name" value="Winged helix' DNA-binding domain"/>
    <property type="match status" value="1"/>
</dbReference>
<dbReference type="PROSITE" id="PS00894">
    <property type="entry name" value="HTH_DEOR_1"/>
    <property type="match status" value="1"/>
</dbReference>
<dbReference type="PRINTS" id="PR00037">
    <property type="entry name" value="HTHLACR"/>
</dbReference>
<dbReference type="AlphaFoldDB" id="A0A2S9ZUG0"/>
<dbReference type="PANTHER" id="PTHR30363">
    <property type="entry name" value="HTH-TYPE TRANSCRIPTIONAL REGULATOR SRLR-RELATED"/>
    <property type="match status" value="1"/>
</dbReference>
<dbReference type="InterPro" id="IPR014036">
    <property type="entry name" value="DeoR-like_C"/>
</dbReference>
<organism evidence="5 8">
    <name type="scientific">Vibrio mediterranei</name>
    <dbReference type="NCBI Taxonomy" id="689"/>
    <lineage>
        <taxon>Bacteria</taxon>
        <taxon>Pseudomonadati</taxon>
        <taxon>Pseudomonadota</taxon>
        <taxon>Gammaproteobacteria</taxon>
        <taxon>Vibrionales</taxon>
        <taxon>Vibrionaceae</taxon>
        <taxon>Vibrio</taxon>
    </lineage>
</organism>
<protein>
    <submittedName>
        <fullName evidence="5">DeoR/GlpR transcriptional regulator</fullName>
    </submittedName>
</protein>
<dbReference type="PROSITE" id="PS51000">
    <property type="entry name" value="HTH_DEOR_2"/>
    <property type="match status" value="1"/>
</dbReference>
<dbReference type="Proteomes" id="UP000279760">
    <property type="component" value="Chromosome 1"/>
</dbReference>
<proteinExistence type="predicted"/>
<dbReference type="SMART" id="SM01134">
    <property type="entry name" value="DeoRC"/>
    <property type="match status" value="1"/>
</dbReference>
<dbReference type="Gene3D" id="3.40.50.1360">
    <property type="match status" value="1"/>
</dbReference>
<evidence type="ECO:0000259" key="4">
    <source>
        <dbReference type="PROSITE" id="PS51000"/>
    </source>
</evidence>
<dbReference type="PANTHER" id="PTHR30363:SF44">
    <property type="entry name" value="AGA OPERON TRANSCRIPTIONAL REPRESSOR-RELATED"/>
    <property type="match status" value="1"/>
</dbReference>
<evidence type="ECO:0000313" key="6">
    <source>
        <dbReference type="EMBL" id="PRQ69332.1"/>
    </source>
</evidence>
<dbReference type="InterPro" id="IPR036388">
    <property type="entry name" value="WH-like_DNA-bd_sf"/>
</dbReference>
<dbReference type="InterPro" id="IPR037171">
    <property type="entry name" value="NagB/RpiA_transferase-like"/>
</dbReference>
<keyword evidence="3" id="KW-0804">Transcription</keyword>
<evidence type="ECO:0000313" key="7">
    <source>
        <dbReference type="Proteomes" id="UP000238163"/>
    </source>
</evidence>
<dbReference type="SMART" id="SM00420">
    <property type="entry name" value="HTH_DEOR"/>
    <property type="match status" value="1"/>
</dbReference>
<evidence type="ECO:0000313" key="8">
    <source>
        <dbReference type="Proteomes" id="UP000279760"/>
    </source>
</evidence>
<evidence type="ECO:0000256" key="2">
    <source>
        <dbReference type="ARBA" id="ARBA00023125"/>
    </source>
</evidence>
<dbReference type="InterPro" id="IPR018356">
    <property type="entry name" value="Tscrpt_reg_HTH_DeoR_CS"/>
</dbReference>
<evidence type="ECO:0000313" key="5">
    <source>
        <dbReference type="EMBL" id="AYV22536.1"/>
    </source>
</evidence>
<gene>
    <name evidence="6" type="ORF">COR51_01700</name>
    <name evidence="5" type="ORF">ECB94_15365</name>
</gene>
<dbReference type="GO" id="GO:0003677">
    <property type="term" value="F:DNA binding"/>
    <property type="evidence" value="ECO:0007669"/>
    <property type="project" value="UniProtKB-KW"/>
</dbReference>
<reference evidence="5 8" key="3">
    <citation type="submission" date="2018-11" db="EMBL/GenBank/DDBJ databases">
        <title>Complete Genome Sequence of Vbrio mediterranei 117-T6: a Potential Pathogen Bacteria Isolated from the Conchocelis of Pyropia.</title>
        <authorList>
            <person name="Liu Q."/>
        </authorList>
    </citation>
    <scope>NUCLEOTIDE SEQUENCE [LARGE SCALE GENOMIC DNA]</scope>
    <source>
        <strain evidence="5 8">117-T6</strain>
    </source>
</reference>
<dbReference type="EMBL" id="CP033577">
    <property type="protein sequence ID" value="AYV22536.1"/>
    <property type="molecule type" value="Genomic_DNA"/>
</dbReference>
<dbReference type="Proteomes" id="UP000238163">
    <property type="component" value="Unassembled WGS sequence"/>
</dbReference>
<dbReference type="EMBL" id="NWTN01000001">
    <property type="protein sequence ID" value="PRQ69332.1"/>
    <property type="molecule type" value="Genomic_DNA"/>
</dbReference>
<keyword evidence="2" id="KW-0238">DNA-binding</keyword>
<dbReference type="InterPro" id="IPR001034">
    <property type="entry name" value="DeoR_HTH"/>
</dbReference>
<dbReference type="InterPro" id="IPR050313">
    <property type="entry name" value="Carb_Metab_HTH_regulators"/>
</dbReference>
<feature type="domain" description="HTH deoR-type" evidence="4">
    <location>
        <begin position="3"/>
        <end position="58"/>
    </location>
</feature>
<dbReference type="SUPFAM" id="SSF100950">
    <property type="entry name" value="NagB/RpiA/CoA transferase-like"/>
    <property type="match status" value="1"/>
</dbReference>
<keyword evidence="7" id="KW-1185">Reference proteome</keyword>
<name>A0A2S9ZUG0_9VIBR</name>
<keyword evidence="1" id="KW-0805">Transcription regulation</keyword>
<sequence length="256" mass="28350">MQAITRANFILGLISKVGQVSVQDLASELNVSVETIRRDLKTLDKKGELIRTHGGAISKRYIDEGTSFTNRASSNMQDKQDLAKQVIEHIYEGAVIGLDASSSSWLVAQALPDIRCTIVTNSLNNISVLSGKKNITIISLGGHYSEKYKSFYGLIAKNTLQEMALDLSVISCVGFDEHSGVWDSNEYNYEIKKTLIQVSSKNILIADKNKYKKRSLLKICNFCEIDILISNAEIESDIHGDMNSISNPNKCMITPI</sequence>
<accession>A0A2S9ZUG0</accession>
<evidence type="ECO:0000256" key="3">
    <source>
        <dbReference type="ARBA" id="ARBA00023163"/>
    </source>
</evidence>
<dbReference type="RefSeq" id="WP_063605559.1">
    <property type="nucleotide sequence ID" value="NZ_CP033577.1"/>
</dbReference>
<reference evidence="6 7" key="1">
    <citation type="submission" date="2017-09" db="EMBL/GenBank/DDBJ databases">
        <authorList>
            <person name="Girard L."/>
            <person name="Lami R."/>
            <person name="Suzuki M."/>
            <person name="Baudart J."/>
        </authorList>
    </citation>
    <scope>NUCLEOTIDE SEQUENCE [LARGE SCALE GENOMIC DNA]</scope>
    <source>
        <strain evidence="6 7">17LN0615E</strain>
    </source>
</reference>
<dbReference type="InterPro" id="IPR036390">
    <property type="entry name" value="WH_DNA-bd_sf"/>
</dbReference>